<sequence length="226" mass="24171">VPTRGRPSGRLAGLQGRQSAEESAYDTHRHAFTLVRSQTCLNSFSLSPFPTLLPGLFPLPNSLSPCPPPLLGPPRVIQPACPPACSFATTTTTTTIAITTTTSQPPAPAAPPSSSAHTTTFLSLLIHLPGPSFSEVPTSTPLTHRHRDLLNPLARTRRLVVGCTASRTFRLTPLLRPHFSSFSSPSSLPLSLSLRPSSHSPRNHSLSLFPSFSLARGPASRGERTY</sequence>
<dbReference type="EMBL" id="KQ981606">
    <property type="protein sequence ID" value="KYN39498.1"/>
    <property type="molecule type" value="Genomic_DNA"/>
</dbReference>
<organism evidence="2 3">
    <name type="scientific">Trachymyrmex septentrionalis</name>
    <dbReference type="NCBI Taxonomy" id="34720"/>
    <lineage>
        <taxon>Eukaryota</taxon>
        <taxon>Metazoa</taxon>
        <taxon>Ecdysozoa</taxon>
        <taxon>Arthropoda</taxon>
        <taxon>Hexapoda</taxon>
        <taxon>Insecta</taxon>
        <taxon>Pterygota</taxon>
        <taxon>Neoptera</taxon>
        <taxon>Endopterygota</taxon>
        <taxon>Hymenoptera</taxon>
        <taxon>Apocrita</taxon>
        <taxon>Aculeata</taxon>
        <taxon>Formicoidea</taxon>
        <taxon>Formicidae</taxon>
        <taxon>Myrmicinae</taxon>
        <taxon>Trachymyrmex</taxon>
    </lineage>
</organism>
<evidence type="ECO:0000313" key="2">
    <source>
        <dbReference type="EMBL" id="KYN39498.1"/>
    </source>
</evidence>
<evidence type="ECO:0000313" key="3">
    <source>
        <dbReference type="Proteomes" id="UP000078541"/>
    </source>
</evidence>
<keyword evidence="3" id="KW-1185">Reference proteome</keyword>
<reference evidence="2 3" key="1">
    <citation type="submission" date="2016-03" db="EMBL/GenBank/DDBJ databases">
        <title>Trachymyrmex septentrionalis WGS genome.</title>
        <authorList>
            <person name="Nygaard S."/>
            <person name="Hu H."/>
            <person name="Boomsma J."/>
            <person name="Zhang G."/>
        </authorList>
    </citation>
    <scope>NUCLEOTIDE SEQUENCE [LARGE SCALE GENOMIC DNA]</scope>
    <source>
        <strain evidence="2">Tsep2-gDNA-1</strain>
        <tissue evidence="2">Whole body</tissue>
    </source>
</reference>
<dbReference type="Proteomes" id="UP000078541">
    <property type="component" value="Unassembled WGS sequence"/>
</dbReference>
<evidence type="ECO:0000256" key="1">
    <source>
        <dbReference type="SAM" id="MobiDB-lite"/>
    </source>
</evidence>
<feature type="region of interest" description="Disordered" evidence="1">
    <location>
        <begin position="1"/>
        <end position="22"/>
    </location>
</feature>
<proteinExistence type="predicted"/>
<feature type="non-terminal residue" evidence="2">
    <location>
        <position position="1"/>
    </location>
</feature>
<protein>
    <submittedName>
        <fullName evidence="2">Uncharacterized protein</fullName>
    </submittedName>
</protein>
<gene>
    <name evidence="2" type="ORF">ALC56_05991</name>
</gene>
<name>A0A195FGH5_9HYME</name>
<dbReference type="AlphaFoldDB" id="A0A195FGH5"/>
<accession>A0A195FGH5</accession>